<dbReference type="SUPFAM" id="SSF48179">
    <property type="entry name" value="6-phosphogluconate dehydrogenase C-terminal domain-like"/>
    <property type="match status" value="1"/>
</dbReference>
<organism evidence="5 8">
    <name type="scientific">Gluconacetobacter dulcium</name>
    <dbReference type="NCBI Taxonomy" id="2729096"/>
    <lineage>
        <taxon>Bacteria</taxon>
        <taxon>Pseudomonadati</taxon>
        <taxon>Pseudomonadota</taxon>
        <taxon>Alphaproteobacteria</taxon>
        <taxon>Acetobacterales</taxon>
        <taxon>Acetobacteraceae</taxon>
        <taxon>Gluconacetobacter</taxon>
    </lineage>
</organism>
<feature type="domain" description="Mannitol dehydrogenase N-terminal" evidence="3">
    <location>
        <begin position="28"/>
        <end position="276"/>
    </location>
</feature>
<dbReference type="InterPro" id="IPR013131">
    <property type="entry name" value="Mannitol_DH_N"/>
</dbReference>
<dbReference type="Gene3D" id="1.10.1040.10">
    <property type="entry name" value="N-(1-d-carboxylethyl)-l-norvaline Dehydrogenase, domain 2"/>
    <property type="match status" value="1"/>
</dbReference>
<dbReference type="PANTHER" id="PTHR43362">
    <property type="entry name" value="MANNITOL DEHYDROGENASE DSF1-RELATED"/>
    <property type="match status" value="1"/>
</dbReference>
<sequence length="495" mass="53423">MRLSRSALSSLPAVVYRPRFDPALLKSGILHLGCGSFHRAHQVAATQAAIHHAGDDGLRWGIVSATMRRPTLTDQLRQQDNCYTLLTREPDGTVASVMAAISEAVFAGGDPGALIGRIADPLIRIVTLTVTASGYHITAEGRLDPESDAIREDLSRPFPHTAPGILVAGLDLVRQRGGVPPVVLSCDNVAENGDTLRQVVMDYAALRGDDALSAWIGAHVVFPNTMVDRITPPFQEADVEDARRLLGGVEDAIPVSAEPWFQWIIQAFDGERPVWEAHPGTRFVRDVGVFERAKLQMLNGTHMILAYAGGLADLPTVAEAATDPALGAIATHFMRHEQSAGVALSEEDLDSYAAGLMTRFCNPGIAHDVERIGRNGSAKMAARVIAPMRENLEAGRPVTGAVLLIACWIRWFALHEQEALEIGLTDPRADALRQICADARDDHRAQAEAFLAMEEVFGPPLPDHDGQVAAIADMLRRLSDGDVRAVLREVAKACS</sequence>
<evidence type="ECO:0000313" key="5">
    <source>
        <dbReference type="EMBL" id="MBB2165594.1"/>
    </source>
</evidence>
<feature type="domain" description="Mannitol dehydrogenase C-terminal" evidence="4">
    <location>
        <begin position="286"/>
        <end position="477"/>
    </location>
</feature>
<reference evidence="7 8" key="1">
    <citation type="submission" date="2020-04" db="EMBL/GenBank/DDBJ databases">
        <title>Description of novel Gluconacetobacter.</title>
        <authorList>
            <person name="Sombolestani A."/>
        </authorList>
    </citation>
    <scope>NUCLEOTIDE SEQUENCE [LARGE SCALE GENOMIC DNA]</scope>
    <source>
        <strain evidence="6 7">LMG 1728</strain>
        <strain evidence="5 8">LMG 1731</strain>
    </source>
</reference>
<dbReference type="SUPFAM" id="SSF51735">
    <property type="entry name" value="NAD(P)-binding Rossmann-fold domains"/>
    <property type="match status" value="1"/>
</dbReference>
<comment type="caution">
    <text evidence="5">The sequence shown here is derived from an EMBL/GenBank/DDBJ whole genome shotgun (WGS) entry which is preliminary data.</text>
</comment>
<evidence type="ECO:0000259" key="3">
    <source>
        <dbReference type="Pfam" id="PF01232"/>
    </source>
</evidence>
<dbReference type="InterPro" id="IPR013118">
    <property type="entry name" value="Mannitol_DH_C"/>
</dbReference>
<gene>
    <name evidence="6" type="ORF">HLH25_14025</name>
    <name evidence="5" type="ORF">HLH26_13840</name>
</gene>
<dbReference type="Pfam" id="PF01232">
    <property type="entry name" value="Mannitol_dh"/>
    <property type="match status" value="1"/>
</dbReference>
<dbReference type="InterPro" id="IPR008927">
    <property type="entry name" value="6-PGluconate_DH-like_C_sf"/>
</dbReference>
<dbReference type="InterPro" id="IPR023027">
    <property type="entry name" value="Mannitol_DH_CS"/>
</dbReference>
<name>A0A7W4IMF7_9PROT</name>
<dbReference type="EMBL" id="JABEQO010000017">
    <property type="protein sequence ID" value="MBB2165594.1"/>
    <property type="molecule type" value="Genomic_DNA"/>
</dbReference>
<dbReference type="PANTHER" id="PTHR43362:SF1">
    <property type="entry name" value="MANNITOL DEHYDROGENASE 2-RELATED"/>
    <property type="match status" value="1"/>
</dbReference>
<dbReference type="PRINTS" id="PR00084">
    <property type="entry name" value="MTLDHDRGNASE"/>
</dbReference>
<accession>A0A7W4IMF7</accession>
<evidence type="ECO:0000256" key="1">
    <source>
        <dbReference type="ARBA" id="ARBA00023002"/>
    </source>
</evidence>
<dbReference type="Proteomes" id="UP000561077">
    <property type="component" value="Unassembled WGS sequence"/>
</dbReference>
<evidence type="ECO:0000259" key="4">
    <source>
        <dbReference type="Pfam" id="PF08125"/>
    </source>
</evidence>
<evidence type="ECO:0000313" key="7">
    <source>
        <dbReference type="Proteomes" id="UP000540490"/>
    </source>
</evidence>
<dbReference type="Gene3D" id="3.40.50.720">
    <property type="entry name" value="NAD(P)-binding Rossmann-like Domain"/>
    <property type="match status" value="1"/>
</dbReference>
<dbReference type="Pfam" id="PF08125">
    <property type="entry name" value="Mannitol_dh_C"/>
    <property type="match status" value="1"/>
</dbReference>
<dbReference type="AlphaFoldDB" id="A0A7W4IMF7"/>
<evidence type="ECO:0000313" key="8">
    <source>
        <dbReference type="Proteomes" id="UP000561077"/>
    </source>
</evidence>
<dbReference type="InterPro" id="IPR000669">
    <property type="entry name" value="Mannitol_DH"/>
</dbReference>
<keyword evidence="7" id="KW-1185">Reference proteome</keyword>
<proteinExistence type="predicted"/>
<dbReference type="InterPro" id="IPR013328">
    <property type="entry name" value="6PGD_dom2"/>
</dbReference>
<dbReference type="InterPro" id="IPR050988">
    <property type="entry name" value="Mannitol_DH/Oxidoreductase"/>
</dbReference>
<dbReference type="GO" id="GO:0016616">
    <property type="term" value="F:oxidoreductase activity, acting on the CH-OH group of donors, NAD or NADP as acceptor"/>
    <property type="evidence" value="ECO:0007669"/>
    <property type="project" value="TreeGrafter"/>
</dbReference>
<keyword evidence="2" id="KW-0520">NAD</keyword>
<dbReference type="GO" id="GO:0019594">
    <property type="term" value="P:mannitol metabolic process"/>
    <property type="evidence" value="ECO:0007669"/>
    <property type="project" value="InterPro"/>
</dbReference>
<dbReference type="InterPro" id="IPR036291">
    <property type="entry name" value="NAD(P)-bd_dom_sf"/>
</dbReference>
<dbReference type="Proteomes" id="UP000540490">
    <property type="component" value="Unassembled WGS sequence"/>
</dbReference>
<evidence type="ECO:0000256" key="2">
    <source>
        <dbReference type="ARBA" id="ARBA00023027"/>
    </source>
</evidence>
<keyword evidence="1" id="KW-0560">Oxidoreductase</keyword>
<evidence type="ECO:0000313" key="6">
    <source>
        <dbReference type="EMBL" id="MBB2194730.1"/>
    </source>
</evidence>
<protein>
    <submittedName>
        <fullName evidence="5">Mannitol dehydrogenase family protein</fullName>
    </submittedName>
</protein>
<dbReference type="PROSITE" id="PS00974">
    <property type="entry name" value="MANNITOL_DHGENASE"/>
    <property type="match status" value="1"/>
</dbReference>
<dbReference type="EMBL" id="JABEQN010000017">
    <property type="protein sequence ID" value="MBB2194730.1"/>
    <property type="molecule type" value="Genomic_DNA"/>
</dbReference>